<proteinExistence type="predicted"/>
<keyword evidence="1" id="KW-0812">Transmembrane</keyword>
<accession>A0A062U6X3</accession>
<dbReference type="AlphaFoldDB" id="A0A062U6X3"/>
<keyword evidence="3" id="KW-1185">Reference proteome</keyword>
<comment type="caution">
    <text evidence="2">The sequence shown here is derived from an EMBL/GenBank/DDBJ whole genome shotgun (WGS) entry which is preliminary data.</text>
</comment>
<dbReference type="RefSeq" id="WP_034744630.1">
    <property type="nucleotide sequence ID" value="NZ_AWFG01000096.1"/>
</dbReference>
<dbReference type="Pfam" id="PF05656">
    <property type="entry name" value="DUF805"/>
    <property type="match status" value="1"/>
</dbReference>
<name>A0A062U6X3_9PROT</name>
<evidence type="ECO:0000313" key="2">
    <source>
        <dbReference type="EMBL" id="KCZ53493.1"/>
    </source>
</evidence>
<dbReference type="PANTHER" id="PTHR34980">
    <property type="entry name" value="INNER MEMBRANE PROTEIN-RELATED-RELATED"/>
    <property type="match status" value="1"/>
</dbReference>
<keyword evidence="1" id="KW-1133">Transmembrane helix</keyword>
<organism evidence="2 3">
    <name type="scientific">Hyphomonas chukchiensis</name>
    <dbReference type="NCBI Taxonomy" id="1280947"/>
    <lineage>
        <taxon>Bacteria</taxon>
        <taxon>Pseudomonadati</taxon>
        <taxon>Pseudomonadota</taxon>
        <taxon>Alphaproteobacteria</taxon>
        <taxon>Hyphomonadales</taxon>
        <taxon>Hyphomonadaceae</taxon>
        <taxon>Hyphomonas</taxon>
    </lineage>
</organism>
<dbReference type="Proteomes" id="UP000027190">
    <property type="component" value="Unassembled WGS sequence"/>
</dbReference>
<feature type="transmembrane region" description="Helical" evidence="1">
    <location>
        <begin position="135"/>
        <end position="156"/>
    </location>
</feature>
<reference evidence="2 3" key="1">
    <citation type="journal article" date="2014" name="Antonie Van Leeuwenhoek">
        <title>Hyphomonas beringensis sp. nov. and Hyphomonas chukchiensis sp. nov., isolated from surface seawater of the Bering Sea and Chukchi Sea.</title>
        <authorList>
            <person name="Li C."/>
            <person name="Lai Q."/>
            <person name="Li G."/>
            <person name="Dong C."/>
            <person name="Wang J."/>
            <person name="Liao Y."/>
            <person name="Shao Z."/>
        </authorList>
    </citation>
    <scope>NUCLEOTIDE SEQUENCE [LARGE SCALE GENOMIC DNA]</scope>
    <source>
        <strain evidence="2 3">BH-BN04-4</strain>
    </source>
</reference>
<evidence type="ECO:0008006" key="4">
    <source>
        <dbReference type="Google" id="ProtNLM"/>
    </source>
</evidence>
<dbReference type="GO" id="GO:0005886">
    <property type="term" value="C:plasma membrane"/>
    <property type="evidence" value="ECO:0007669"/>
    <property type="project" value="TreeGrafter"/>
</dbReference>
<dbReference type="STRING" id="1280947.HY30_11000"/>
<dbReference type="eggNOG" id="COG3152">
    <property type="taxonomic scope" value="Bacteria"/>
</dbReference>
<keyword evidence="1" id="KW-0472">Membrane</keyword>
<protein>
    <recommendedName>
        <fullName evidence="4">DUF805 domain-containing protein</fullName>
    </recommendedName>
</protein>
<evidence type="ECO:0000256" key="1">
    <source>
        <dbReference type="SAM" id="Phobius"/>
    </source>
</evidence>
<dbReference type="EMBL" id="AWFG01000096">
    <property type="protein sequence ID" value="KCZ53493.1"/>
    <property type="molecule type" value="Genomic_DNA"/>
</dbReference>
<evidence type="ECO:0000313" key="3">
    <source>
        <dbReference type="Proteomes" id="UP000027190"/>
    </source>
</evidence>
<sequence length="178" mass="19351">MNLYLSPNGRIDQPTYWRGVITLFVVSAVISVLSAFVSPFLGILGLIVIWPWIVLHVKRFHDADQTGWITVGMVVLAIVLSMILSFILPALFGVDMMAMQEEMMRDMEDMSSSNDPGAVIAASMEASKKISRAQLLPNLLSTAIVTGVIGFVMSLFKSTPGPNKYGTPPGMAPQDTFA</sequence>
<feature type="transmembrane region" description="Helical" evidence="1">
    <location>
        <begin position="73"/>
        <end position="94"/>
    </location>
</feature>
<dbReference type="PATRIC" id="fig|1280947.3.peg.3655"/>
<dbReference type="PANTHER" id="PTHR34980:SF2">
    <property type="entry name" value="INNER MEMBRANE PROTEIN YHAH-RELATED"/>
    <property type="match status" value="1"/>
</dbReference>
<feature type="transmembrane region" description="Helical" evidence="1">
    <location>
        <begin position="20"/>
        <end position="53"/>
    </location>
</feature>
<gene>
    <name evidence="2" type="ORF">HY30_11000</name>
</gene>
<dbReference type="InterPro" id="IPR008523">
    <property type="entry name" value="DUF805"/>
</dbReference>
<dbReference type="OrthoDB" id="9812349at2"/>